<keyword evidence="3" id="KW-1185">Reference proteome</keyword>
<dbReference type="CDD" id="cd02440">
    <property type="entry name" value="AdoMet_MTases"/>
    <property type="match status" value="1"/>
</dbReference>
<dbReference type="InterPro" id="IPR029063">
    <property type="entry name" value="SAM-dependent_MTases_sf"/>
</dbReference>
<dbReference type="SUPFAM" id="SSF53335">
    <property type="entry name" value="S-adenosyl-L-methionine-dependent methyltransferases"/>
    <property type="match status" value="1"/>
</dbReference>
<dbReference type="RefSeq" id="XP_040694617.1">
    <property type="nucleotide sequence ID" value="XM_040833993.1"/>
</dbReference>
<dbReference type="EMBL" id="KV878209">
    <property type="protein sequence ID" value="OJJ40941.1"/>
    <property type="molecule type" value="Genomic_DNA"/>
</dbReference>
<dbReference type="Gene3D" id="3.40.50.150">
    <property type="entry name" value="Vaccinia Virus protein VP39"/>
    <property type="match status" value="1"/>
</dbReference>
<reference evidence="3" key="1">
    <citation type="journal article" date="2017" name="Genome Biol.">
        <title>Comparative genomics reveals high biological diversity and specific adaptations in the industrially and medically important fungal genus Aspergillus.</title>
        <authorList>
            <person name="de Vries R.P."/>
            <person name="Riley R."/>
            <person name="Wiebenga A."/>
            <person name="Aguilar-Osorio G."/>
            <person name="Amillis S."/>
            <person name="Uchima C.A."/>
            <person name="Anderluh G."/>
            <person name="Asadollahi M."/>
            <person name="Askin M."/>
            <person name="Barry K."/>
            <person name="Battaglia E."/>
            <person name="Bayram O."/>
            <person name="Benocci T."/>
            <person name="Braus-Stromeyer S.A."/>
            <person name="Caldana C."/>
            <person name="Canovas D."/>
            <person name="Cerqueira G.C."/>
            <person name="Chen F."/>
            <person name="Chen W."/>
            <person name="Choi C."/>
            <person name="Clum A."/>
            <person name="Dos Santos R.A."/>
            <person name="Damasio A.R."/>
            <person name="Diallinas G."/>
            <person name="Emri T."/>
            <person name="Fekete E."/>
            <person name="Flipphi M."/>
            <person name="Freyberg S."/>
            <person name="Gallo A."/>
            <person name="Gournas C."/>
            <person name="Habgood R."/>
            <person name="Hainaut M."/>
            <person name="Harispe M.L."/>
            <person name="Henrissat B."/>
            <person name="Hilden K.S."/>
            <person name="Hope R."/>
            <person name="Hossain A."/>
            <person name="Karabika E."/>
            <person name="Karaffa L."/>
            <person name="Karanyi Z."/>
            <person name="Krasevec N."/>
            <person name="Kuo A."/>
            <person name="Kusch H."/>
            <person name="LaButti K."/>
            <person name="Lagendijk E.L."/>
            <person name="Lapidus A."/>
            <person name="Levasseur A."/>
            <person name="Lindquist E."/>
            <person name="Lipzen A."/>
            <person name="Logrieco A.F."/>
            <person name="MacCabe A."/>
            <person name="Maekelae M.R."/>
            <person name="Malavazi I."/>
            <person name="Melin P."/>
            <person name="Meyer V."/>
            <person name="Mielnichuk N."/>
            <person name="Miskei M."/>
            <person name="Molnar A.P."/>
            <person name="Mule G."/>
            <person name="Ngan C.Y."/>
            <person name="Orejas M."/>
            <person name="Orosz E."/>
            <person name="Ouedraogo J.P."/>
            <person name="Overkamp K.M."/>
            <person name="Park H.-S."/>
            <person name="Perrone G."/>
            <person name="Piumi F."/>
            <person name="Punt P.J."/>
            <person name="Ram A.F."/>
            <person name="Ramon A."/>
            <person name="Rauscher S."/>
            <person name="Record E."/>
            <person name="Riano-Pachon D.M."/>
            <person name="Robert V."/>
            <person name="Roehrig J."/>
            <person name="Ruller R."/>
            <person name="Salamov A."/>
            <person name="Salih N.S."/>
            <person name="Samson R.A."/>
            <person name="Sandor E."/>
            <person name="Sanguinetti M."/>
            <person name="Schuetze T."/>
            <person name="Sepcic K."/>
            <person name="Shelest E."/>
            <person name="Sherlock G."/>
            <person name="Sophianopoulou V."/>
            <person name="Squina F.M."/>
            <person name="Sun H."/>
            <person name="Susca A."/>
            <person name="Todd R.B."/>
            <person name="Tsang A."/>
            <person name="Unkles S.E."/>
            <person name="van de Wiele N."/>
            <person name="van Rossen-Uffink D."/>
            <person name="Oliveira J.V."/>
            <person name="Vesth T.C."/>
            <person name="Visser J."/>
            <person name="Yu J.-H."/>
            <person name="Zhou M."/>
            <person name="Andersen M.R."/>
            <person name="Archer D.B."/>
            <person name="Baker S.E."/>
            <person name="Benoit I."/>
            <person name="Brakhage A.A."/>
            <person name="Braus G.H."/>
            <person name="Fischer R."/>
            <person name="Frisvad J.C."/>
            <person name="Goldman G.H."/>
            <person name="Houbraken J."/>
            <person name="Oakley B."/>
            <person name="Pocsi I."/>
            <person name="Scazzocchio C."/>
            <person name="Seiboth B."/>
            <person name="vanKuyk P.A."/>
            <person name="Wortman J."/>
            <person name="Dyer P.S."/>
            <person name="Grigoriev I.V."/>
        </authorList>
    </citation>
    <scope>NUCLEOTIDE SEQUENCE [LARGE SCALE GENOMIC DNA]</scope>
    <source>
        <strain evidence="3">DTO 134E9</strain>
    </source>
</reference>
<sequence>MPESATYTHGHHPSVLQAHSWRTATNSAAYLLPHLTSSSNSSLKILDLGCGAGTITVDLAAHAPHAHITGLDISEDVLRRARTLATQRGISNIEFATGDANSLPYEDGTFDIVHAHQVLQHVSDPVGVLREMKRVTKVGGIVAARDADYGVFVWYPETEGLERWRELFCGVARRNGGDLHAGRKLHVWAKQAGFTDVSCSTSSWCYSQREEVRMWSETWAERTAGEGSSFVKSAVEAQLATREELERIAAAWRRWGEDKDAWISVPSGEIICQKI</sequence>
<gene>
    <name evidence="2" type="ORF">ASPWEDRAFT_34401</name>
</gene>
<dbReference type="VEuPathDB" id="FungiDB:ASPWEDRAFT_34401"/>
<dbReference type="AlphaFoldDB" id="A0A1L9S1B1"/>
<feature type="domain" description="Methyltransferase" evidence="1">
    <location>
        <begin position="40"/>
        <end position="148"/>
    </location>
</feature>
<accession>A0A1L9S1B1</accession>
<dbReference type="InterPro" id="IPR025714">
    <property type="entry name" value="Methyltranfer_dom"/>
</dbReference>
<evidence type="ECO:0000259" key="1">
    <source>
        <dbReference type="Pfam" id="PF13847"/>
    </source>
</evidence>
<organism evidence="2 3">
    <name type="scientific">Aspergillus wentii DTO 134E9</name>
    <dbReference type="NCBI Taxonomy" id="1073089"/>
    <lineage>
        <taxon>Eukaryota</taxon>
        <taxon>Fungi</taxon>
        <taxon>Dikarya</taxon>
        <taxon>Ascomycota</taxon>
        <taxon>Pezizomycotina</taxon>
        <taxon>Eurotiomycetes</taxon>
        <taxon>Eurotiomycetidae</taxon>
        <taxon>Eurotiales</taxon>
        <taxon>Aspergillaceae</taxon>
        <taxon>Aspergillus</taxon>
        <taxon>Aspergillus subgen. Cremei</taxon>
    </lineage>
</organism>
<dbReference type="GeneID" id="63749841"/>
<evidence type="ECO:0000313" key="3">
    <source>
        <dbReference type="Proteomes" id="UP000184383"/>
    </source>
</evidence>
<dbReference type="Proteomes" id="UP000184383">
    <property type="component" value="Unassembled WGS sequence"/>
</dbReference>
<protein>
    <recommendedName>
        <fullName evidence="1">Methyltransferase domain-containing protein</fullName>
    </recommendedName>
</protein>
<dbReference type="PANTHER" id="PTHR43861:SF1">
    <property type="entry name" value="TRANS-ACONITATE 2-METHYLTRANSFERASE"/>
    <property type="match status" value="1"/>
</dbReference>
<dbReference type="STRING" id="1073089.A0A1L9S1B1"/>
<dbReference type="PANTHER" id="PTHR43861">
    <property type="entry name" value="TRANS-ACONITATE 2-METHYLTRANSFERASE-RELATED"/>
    <property type="match status" value="1"/>
</dbReference>
<proteinExistence type="predicted"/>
<dbReference type="Pfam" id="PF13847">
    <property type="entry name" value="Methyltransf_31"/>
    <property type="match status" value="1"/>
</dbReference>
<evidence type="ECO:0000313" key="2">
    <source>
        <dbReference type="EMBL" id="OJJ40941.1"/>
    </source>
</evidence>
<dbReference type="OrthoDB" id="10017101at2759"/>
<name>A0A1L9S1B1_ASPWE</name>